<sequence length="457" mass="50368">MRNSLSRSFRFGAATISSGATFLKTFSKRLKPPVSDSDTESQAPKPLKPLERTKTIYDRHRPPTPNHDRSPVNPHPGWVSRNQKKSRTNDARAKGARKAHDDEAKDVKVETEASQFEDEKYWSAQDSDGDDQFYDAKSSSPQRASPNVQSPGPRPAPPSPMPSFELPPPMLGMPGRNSPDPERSPNHGKPRSPKTNQSPNRERSESPREKRSPKGRKSESPGTKKPPVHEQSGSPRDKRSPNGRKSESPGTKHGSQTRQPSGNDRPSISPSRSPRHSRSSSPRKEASTEEGPPSPPRFPQPQERSTQGIPRKPPSRRPSYFGSEAIAAMEKRRRFMEENFGEHLTPARQETPINEIQDGRGFVNRDSYPGPKFNPTSSLNRPRAPPPSPTPATPKPASPTRSGGGPGAPTSSVTQQRLQEELCKDGKCTVTFVKSADDLPVWLRAQMAMQAAARNKG</sequence>
<keyword evidence="3" id="KW-1185">Reference proteome</keyword>
<feature type="compositionally biased region" description="Polar residues" evidence="1">
    <location>
        <begin position="137"/>
        <end position="149"/>
    </location>
</feature>
<dbReference type="KEGG" id="btab:109036849"/>
<proteinExistence type="predicted"/>
<feature type="compositionally biased region" description="Basic and acidic residues" evidence="1">
    <location>
        <begin position="87"/>
        <end position="121"/>
    </location>
</feature>
<feature type="compositionally biased region" description="Polar residues" evidence="1">
    <location>
        <begin position="253"/>
        <end position="264"/>
    </location>
</feature>
<feature type="region of interest" description="Disordered" evidence="1">
    <location>
        <begin position="30"/>
        <end position="418"/>
    </location>
</feature>
<feature type="compositionally biased region" description="Pro residues" evidence="1">
    <location>
        <begin position="152"/>
        <end position="171"/>
    </location>
</feature>
<protein>
    <submittedName>
        <fullName evidence="2">Uncharacterized protein</fullName>
    </submittedName>
</protein>
<feature type="compositionally biased region" description="Basic and acidic residues" evidence="1">
    <location>
        <begin position="235"/>
        <end position="247"/>
    </location>
</feature>
<gene>
    <name evidence="2" type="ORF">BEMITA_LOCUS14323</name>
</gene>
<evidence type="ECO:0000313" key="3">
    <source>
        <dbReference type="Proteomes" id="UP001152759"/>
    </source>
</evidence>
<evidence type="ECO:0000256" key="1">
    <source>
        <dbReference type="SAM" id="MobiDB-lite"/>
    </source>
</evidence>
<dbReference type="AlphaFoldDB" id="A0A9P0CFP0"/>
<reference evidence="2" key="1">
    <citation type="submission" date="2021-12" db="EMBL/GenBank/DDBJ databases">
        <authorList>
            <person name="King R."/>
        </authorList>
    </citation>
    <scope>NUCLEOTIDE SEQUENCE</scope>
</reference>
<name>A0A9P0CFP0_BEMTA</name>
<accession>A0A9P0CFP0</accession>
<dbReference type="Proteomes" id="UP001152759">
    <property type="component" value="Chromosome 9"/>
</dbReference>
<organism evidence="2 3">
    <name type="scientific">Bemisia tabaci</name>
    <name type="common">Sweetpotato whitefly</name>
    <name type="synonym">Aleurodes tabaci</name>
    <dbReference type="NCBI Taxonomy" id="7038"/>
    <lineage>
        <taxon>Eukaryota</taxon>
        <taxon>Metazoa</taxon>
        <taxon>Ecdysozoa</taxon>
        <taxon>Arthropoda</taxon>
        <taxon>Hexapoda</taxon>
        <taxon>Insecta</taxon>
        <taxon>Pterygota</taxon>
        <taxon>Neoptera</taxon>
        <taxon>Paraneoptera</taxon>
        <taxon>Hemiptera</taxon>
        <taxon>Sternorrhyncha</taxon>
        <taxon>Aleyrodoidea</taxon>
        <taxon>Aleyrodidae</taxon>
        <taxon>Aleyrodinae</taxon>
        <taxon>Bemisia</taxon>
    </lineage>
</organism>
<dbReference type="EMBL" id="OU963870">
    <property type="protein sequence ID" value="CAH0778536.1"/>
    <property type="molecule type" value="Genomic_DNA"/>
</dbReference>
<feature type="compositionally biased region" description="Basic and acidic residues" evidence="1">
    <location>
        <begin position="200"/>
        <end position="219"/>
    </location>
</feature>
<evidence type="ECO:0000313" key="2">
    <source>
        <dbReference type="EMBL" id="CAH0778536.1"/>
    </source>
</evidence>
<feature type="compositionally biased region" description="Pro residues" evidence="1">
    <location>
        <begin position="383"/>
        <end position="397"/>
    </location>
</feature>
<feature type="compositionally biased region" description="Basic and acidic residues" evidence="1">
    <location>
        <begin position="48"/>
        <end position="70"/>
    </location>
</feature>